<dbReference type="SUPFAM" id="SSF52091">
    <property type="entry name" value="SpoIIaa-like"/>
    <property type="match status" value="1"/>
</dbReference>
<evidence type="ECO:0000259" key="2">
    <source>
        <dbReference type="PROSITE" id="PS50801"/>
    </source>
</evidence>
<protein>
    <submittedName>
        <fullName evidence="3">Anti-sigma-factor antagonist</fullName>
    </submittedName>
</protein>
<dbReference type="KEGG" id="msg:MSMEI_1742"/>
<dbReference type="CDD" id="cd07043">
    <property type="entry name" value="STAS_anti-anti-sigma_factors"/>
    <property type="match status" value="1"/>
</dbReference>
<dbReference type="PROSITE" id="PS50801">
    <property type="entry name" value="STAS"/>
    <property type="match status" value="1"/>
</dbReference>
<dbReference type="Proteomes" id="UP000006158">
    <property type="component" value="Chromosome"/>
</dbReference>
<accession>I7G6F0</accession>
<dbReference type="Gene3D" id="3.30.750.24">
    <property type="entry name" value="STAS domain"/>
    <property type="match status" value="1"/>
</dbReference>
<organism evidence="3 4">
    <name type="scientific">Mycolicibacterium smegmatis (strain ATCC 700084 / mc(2)155)</name>
    <name type="common">Mycobacterium smegmatis</name>
    <dbReference type="NCBI Taxonomy" id="246196"/>
    <lineage>
        <taxon>Bacteria</taxon>
        <taxon>Bacillati</taxon>
        <taxon>Actinomycetota</taxon>
        <taxon>Actinomycetes</taxon>
        <taxon>Mycobacteriales</taxon>
        <taxon>Mycobacteriaceae</taxon>
        <taxon>Mycolicibacterium</taxon>
    </lineage>
</organism>
<name>I7G6F0_MYCS2</name>
<sequence>MESHMPTISVAKRSSPHSGSHAPQRAHFTTEQINTATAVVTVHGDLDASNAGLLTDYALKALTRNAKLVLDLSDVAFFGAACFTALHTLNVRCAGADAEWVVVPSKAVTRVLRICDPDSGLTTAPDVVSALSRKSDQRPLQLVENT</sequence>
<dbReference type="EMBL" id="CP001663">
    <property type="protein sequence ID" value="AFP38214.1"/>
    <property type="molecule type" value="Genomic_DNA"/>
</dbReference>
<dbReference type="InterPro" id="IPR036513">
    <property type="entry name" value="STAS_dom_sf"/>
</dbReference>
<dbReference type="PATRIC" id="fig|246196.56.peg.1794"/>
<reference evidence="3 4" key="1">
    <citation type="journal article" date="2007" name="Genome Biol.">
        <title>Interrupted coding sequences in Mycobacterium smegmatis: authentic mutations or sequencing errors?</title>
        <authorList>
            <person name="Deshayes C."/>
            <person name="Perrodou E."/>
            <person name="Gallien S."/>
            <person name="Euphrasie D."/>
            <person name="Schaeffer C."/>
            <person name="Van-Dorsselaer A."/>
            <person name="Poch O."/>
            <person name="Lecompte O."/>
            <person name="Reyrat J.M."/>
        </authorList>
    </citation>
    <scope>NUCLEOTIDE SEQUENCE [LARGE SCALE GENOMIC DNA]</scope>
    <source>
        <strain evidence="4">ATCC 700084 / mc(2)155</strain>
    </source>
</reference>
<dbReference type="Pfam" id="PF01740">
    <property type="entry name" value="STAS"/>
    <property type="match status" value="1"/>
</dbReference>
<evidence type="ECO:0000313" key="3">
    <source>
        <dbReference type="EMBL" id="AFP38214.1"/>
    </source>
</evidence>
<evidence type="ECO:0000256" key="1">
    <source>
        <dbReference type="SAM" id="MobiDB-lite"/>
    </source>
</evidence>
<proteinExistence type="predicted"/>
<gene>
    <name evidence="3" type="ordered locus">MSMEI_1742</name>
</gene>
<feature type="region of interest" description="Disordered" evidence="1">
    <location>
        <begin position="1"/>
        <end position="25"/>
    </location>
</feature>
<reference evidence="3 4" key="2">
    <citation type="journal article" date="2009" name="Genome Res.">
        <title>Ortho-proteogenomics: multiple proteomes investigation through orthology and a new MS-based protocol.</title>
        <authorList>
            <person name="Gallien S."/>
            <person name="Perrodou E."/>
            <person name="Carapito C."/>
            <person name="Deshayes C."/>
            <person name="Reyrat J.M."/>
            <person name="Van Dorsselaer A."/>
            <person name="Poch O."/>
            <person name="Schaeffer C."/>
            <person name="Lecompte O."/>
        </authorList>
    </citation>
    <scope>NUCLEOTIDE SEQUENCE [LARGE SCALE GENOMIC DNA]</scope>
    <source>
        <strain evidence="4">ATCC 700084 / mc(2)155</strain>
    </source>
</reference>
<dbReference type="InterPro" id="IPR002645">
    <property type="entry name" value="STAS_dom"/>
</dbReference>
<feature type="domain" description="STAS" evidence="2">
    <location>
        <begin position="39"/>
        <end position="86"/>
    </location>
</feature>
<dbReference type="AlphaFoldDB" id="I7G6F0"/>
<evidence type="ECO:0000313" key="4">
    <source>
        <dbReference type="Proteomes" id="UP000006158"/>
    </source>
</evidence>